<evidence type="ECO:0000259" key="3">
    <source>
        <dbReference type="Pfam" id="PF20434"/>
    </source>
</evidence>
<evidence type="ECO:0000313" key="5">
    <source>
        <dbReference type="Proteomes" id="UP000632222"/>
    </source>
</evidence>
<feature type="signal peptide" evidence="2">
    <location>
        <begin position="1"/>
        <end position="20"/>
    </location>
</feature>
<feature type="domain" description="BD-FAE-like" evidence="3">
    <location>
        <begin position="55"/>
        <end position="237"/>
    </location>
</feature>
<dbReference type="Proteomes" id="UP000632222">
    <property type="component" value="Unassembled WGS sequence"/>
</dbReference>
<keyword evidence="2" id="KW-0732">Signal</keyword>
<name>A0ABQ2CW20_9DEIO</name>
<dbReference type="PANTHER" id="PTHR48081:SF9">
    <property type="entry name" value="CARBOXYLESTERASE"/>
    <property type="match status" value="1"/>
</dbReference>
<dbReference type="SUPFAM" id="SSF53474">
    <property type="entry name" value="alpha/beta-Hydrolases"/>
    <property type="match status" value="1"/>
</dbReference>
<feature type="chain" id="PRO_5045087211" description="BD-FAE-like domain-containing protein" evidence="2">
    <location>
        <begin position="21"/>
        <end position="287"/>
    </location>
</feature>
<proteinExistence type="predicted"/>
<evidence type="ECO:0000256" key="2">
    <source>
        <dbReference type="SAM" id="SignalP"/>
    </source>
</evidence>
<dbReference type="InterPro" id="IPR050300">
    <property type="entry name" value="GDXG_lipolytic_enzyme"/>
</dbReference>
<dbReference type="InterPro" id="IPR029058">
    <property type="entry name" value="AB_hydrolase_fold"/>
</dbReference>
<evidence type="ECO:0000313" key="4">
    <source>
        <dbReference type="EMBL" id="GGJ26512.1"/>
    </source>
</evidence>
<dbReference type="Gene3D" id="3.40.50.1820">
    <property type="entry name" value="alpha/beta hydrolase"/>
    <property type="match status" value="1"/>
</dbReference>
<comment type="caution">
    <text evidence="4">The sequence shown here is derived from an EMBL/GenBank/DDBJ whole genome shotgun (WGS) entry which is preliminary data.</text>
</comment>
<sequence length="287" mass="31816">MICKFLLAGALLSLPLVAQAQDSKTELNLLNTFTVTRDLKFYQNLAYGPAARQKLNIYLPRQKGTHPVVVFVHGGSWRNYNKDDFEFVGESFARAGYVTVLINYRLVPDFSYPAFVEDTVKAFKWTKDHIAEYAGDPQNIFVVGHSAGAYNVVEGIVNETLLSAEGLKANDFRGVVGIAGPYDFDPKYTPGVFGTHLQTDVMPASHVHGNLPPFLLLVAQNDELVDPSNGTSMEKALQKNGTPVEFVVVPKVNHGEIVGALMRRFSGFFPPVRETILNFLQKNLRKP</sequence>
<keyword evidence="5" id="KW-1185">Reference proteome</keyword>
<evidence type="ECO:0000256" key="1">
    <source>
        <dbReference type="ARBA" id="ARBA00022801"/>
    </source>
</evidence>
<keyword evidence="1" id="KW-0378">Hydrolase</keyword>
<gene>
    <name evidence="4" type="ORF">GCM10008938_10870</name>
</gene>
<protein>
    <recommendedName>
        <fullName evidence="3">BD-FAE-like domain-containing protein</fullName>
    </recommendedName>
</protein>
<reference evidence="5" key="1">
    <citation type="journal article" date="2019" name="Int. J. Syst. Evol. Microbiol.">
        <title>The Global Catalogue of Microorganisms (GCM) 10K type strain sequencing project: providing services to taxonomists for standard genome sequencing and annotation.</title>
        <authorList>
            <consortium name="The Broad Institute Genomics Platform"/>
            <consortium name="The Broad Institute Genome Sequencing Center for Infectious Disease"/>
            <person name="Wu L."/>
            <person name="Ma J."/>
        </authorList>
    </citation>
    <scope>NUCLEOTIDE SEQUENCE [LARGE SCALE GENOMIC DNA]</scope>
    <source>
        <strain evidence="5">JCM 14370</strain>
    </source>
</reference>
<dbReference type="PANTHER" id="PTHR48081">
    <property type="entry name" value="AB HYDROLASE SUPERFAMILY PROTEIN C4A8.06C"/>
    <property type="match status" value="1"/>
</dbReference>
<dbReference type="RefSeq" id="WP_189001038.1">
    <property type="nucleotide sequence ID" value="NZ_BMOD01000002.1"/>
</dbReference>
<dbReference type="InterPro" id="IPR049492">
    <property type="entry name" value="BD-FAE-like_dom"/>
</dbReference>
<dbReference type="EMBL" id="BMOD01000002">
    <property type="protein sequence ID" value="GGJ26512.1"/>
    <property type="molecule type" value="Genomic_DNA"/>
</dbReference>
<organism evidence="4 5">
    <name type="scientific">Deinococcus roseus</name>
    <dbReference type="NCBI Taxonomy" id="392414"/>
    <lineage>
        <taxon>Bacteria</taxon>
        <taxon>Thermotogati</taxon>
        <taxon>Deinococcota</taxon>
        <taxon>Deinococci</taxon>
        <taxon>Deinococcales</taxon>
        <taxon>Deinococcaceae</taxon>
        <taxon>Deinococcus</taxon>
    </lineage>
</organism>
<accession>A0ABQ2CW20</accession>
<dbReference type="Pfam" id="PF20434">
    <property type="entry name" value="BD-FAE"/>
    <property type="match status" value="1"/>
</dbReference>